<name>A0ABR2T8H4_9ROSI</name>
<organism evidence="1 2">
    <name type="scientific">Hibiscus sabdariffa</name>
    <name type="common">roselle</name>
    <dbReference type="NCBI Taxonomy" id="183260"/>
    <lineage>
        <taxon>Eukaryota</taxon>
        <taxon>Viridiplantae</taxon>
        <taxon>Streptophyta</taxon>
        <taxon>Embryophyta</taxon>
        <taxon>Tracheophyta</taxon>
        <taxon>Spermatophyta</taxon>
        <taxon>Magnoliopsida</taxon>
        <taxon>eudicotyledons</taxon>
        <taxon>Gunneridae</taxon>
        <taxon>Pentapetalae</taxon>
        <taxon>rosids</taxon>
        <taxon>malvids</taxon>
        <taxon>Malvales</taxon>
        <taxon>Malvaceae</taxon>
        <taxon>Malvoideae</taxon>
        <taxon>Hibiscus</taxon>
    </lineage>
</organism>
<dbReference type="Proteomes" id="UP001396334">
    <property type="component" value="Unassembled WGS sequence"/>
</dbReference>
<proteinExistence type="predicted"/>
<evidence type="ECO:0000313" key="2">
    <source>
        <dbReference type="Proteomes" id="UP001396334"/>
    </source>
</evidence>
<evidence type="ECO:0000313" key="1">
    <source>
        <dbReference type="EMBL" id="KAK9033487.1"/>
    </source>
</evidence>
<accession>A0ABR2T8H4</accession>
<reference evidence="1 2" key="1">
    <citation type="journal article" date="2024" name="G3 (Bethesda)">
        <title>Genome assembly of Hibiscus sabdariffa L. provides insights into metabolisms of medicinal natural products.</title>
        <authorList>
            <person name="Kim T."/>
        </authorList>
    </citation>
    <scope>NUCLEOTIDE SEQUENCE [LARGE SCALE GENOMIC DNA]</scope>
    <source>
        <strain evidence="1">TK-2024</strain>
        <tissue evidence="1">Old leaves</tissue>
    </source>
</reference>
<sequence>MAATSSAPIKVFLNEEIRKKYEELFASRGMFVHFDYGFINSMLDLPIVYDNHEALANPMTTAKRNKILADLCESCTNWTIAAKGSHLVKDMP</sequence>
<dbReference type="EMBL" id="JBBPBN010000008">
    <property type="protein sequence ID" value="KAK9033487.1"/>
    <property type="molecule type" value="Genomic_DNA"/>
</dbReference>
<protein>
    <submittedName>
        <fullName evidence="1">Uncharacterized protein</fullName>
    </submittedName>
</protein>
<keyword evidence="2" id="KW-1185">Reference proteome</keyword>
<gene>
    <name evidence="1" type="ORF">V6N11_018518</name>
</gene>
<comment type="caution">
    <text evidence="1">The sequence shown here is derived from an EMBL/GenBank/DDBJ whole genome shotgun (WGS) entry which is preliminary data.</text>
</comment>